<dbReference type="GO" id="GO:0000976">
    <property type="term" value="F:transcription cis-regulatory region binding"/>
    <property type="evidence" value="ECO:0007669"/>
    <property type="project" value="TreeGrafter"/>
</dbReference>
<dbReference type="GO" id="GO:0003700">
    <property type="term" value="F:DNA-binding transcription factor activity"/>
    <property type="evidence" value="ECO:0007669"/>
    <property type="project" value="TreeGrafter"/>
</dbReference>
<dbReference type="EMBL" id="KV878214">
    <property type="protein sequence ID" value="OJJ33565.1"/>
    <property type="molecule type" value="Genomic_DNA"/>
</dbReference>
<dbReference type="Pfam" id="PF11951">
    <property type="entry name" value="Fungal_trans_2"/>
    <property type="match status" value="1"/>
</dbReference>
<protein>
    <recommendedName>
        <fullName evidence="5">Transcription factor domain-containing protein</fullName>
    </recommendedName>
</protein>
<dbReference type="GeneID" id="63753737"/>
<dbReference type="GO" id="GO:0005634">
    <property type="term" value="C:nucleus"/>
    <property type="evidence" value="ECO:0007669"/>
    <property type="project" value="UniProtKB-SubCell"/>
</dbReference>
<evidence type="ECO:0008006" key="5">
    <source>
        <dbReference type="Google" id="ProtNLM"/>
    </source>
</evidence>
<evidence type="ECO:0000313" key="4">
    <source>
        <dbReference type="Proteomes" id="UP000184383"/>
    </source>
</evidence>
<proteinExistence type="predicted"/>
<sequence>MSSATRHFVRVSSKLLDFHDPEIHFATTVPHMALRNLGLMKALLGLSARHLSLGPATTELDGREYIIDRNLAVQYYLDALDYLNTASYPHSLDLVATAILISTYEMIDGSNRNWERHLKAVYWMQQSQANDGESGGLRSAIWWAWLQQDIWVAMQERRRVLNVWNPTKPVSTLKPPELARRAIYLLSQCVNYASKEEEQSDLTSRLDKGGELLFLLQQWHDNLPPEYRPLTCCSSDDAVFPPIWVNPPSYAAALQMHSLAMILVIVHRPSAGGIENYRAAQQMLAGALGTICGIARSVDEDDDAANMISLHCLFRAGICVQTLRERLVLLDLLDLCQQRLHWPLISLRKELELEYAKDTFSGPST</sequence>
<evidence type="ECO:0000313" key="3">
    <source>
        <dbReference type="EMBL" id="OJJ33565.1"/>
    </source>
</evidence>
<accession>A0A1L9RF64</accession>
<dbReference type="OrthoDB" id="5319341at2759"/>
<evidence type="ECO:0000256" key="2">
    <source>
        <dbReference type="ARBA" id="ARBA00023242"/>
    </source>
</evidence>
<evidence type="ECO:0000256" key="1">
    <source>
        <dbReference type="ARBA" id="ARBA00004123"/>
    </source>
</evidence>
<dbReference type="InterPro" id="IPR021858">
    <property type="entry name" value="Fun_TF"/>
</dbReference>
<gene>
    <name evidence="3" type="ORF">ASPWEDRAFT_53468</name>
</gene>
<dbReference type="PANTHER" id="PTHR37534:SF3">
    <property type="entry name" value="ZN(II)2CYS6 TRANSCRIPTION FACTOR (EUROFUNG)"/>
    <property type="match status" value="1"/>
</dbReference>
<dbReference type="RefSeq" id="XP_040687242.1">
    <property type="nucleotide sequence ID" value="XM_040837889.1"/>
</dbReference>
<comment type="subcellular location">
    <subcellularLocation>
        <location evidence="1">Nucleus</location>
    </subcellularLocation>
</comment>
<dbReference type="GO" id="GO:0045944">
    <property type="term" value="P:positive regulation of transcription by RNA polymerase II"/>
    <property type="evidence" value="ECO:0007669"/>
    <property type="project" value="TreeGrafter"/>
</dbReference>
<name>A0A1L9RF64_ASPWE</name>
<dbReference type="VEuPathDB" id="FungiDB:ASPWEDRAFT_53468"/>
<dbReference type="AlphaFoldDB" id="A0A1L9RF64"/>
<keyword evidence="2" id="KW-0539">Nucleus</keyword>
<organism evidence="3 4">
    <name type="scientific">Aspergillus wentii DTO 134E9</name>
    <dbReference type="NCBI Taxonomy" id="1073089"/>
    <lineage>
        <taxon>Eukaryota</taxon>
        <taxon>Fungi</taxon>
        <taxon>Dikarya</taxon>
        <taxon>Ascomycota</taxon>
        <taxon>Pezizomycotina</taxon>
        <taxon>Eurotiomycetes</taxon>
        <taxon>Eurotiomycetidae</taxon>
        <taxon>Eurotiales</taxon>
        <taxon>Aspergillaceae</taxon>
        <taxon>Aspergillus</taxon>
        <taxon>Aspergillus subgen. Cremei</taxon>
    </lineage>
</organism>
<dbReference type="CDD" id="cd12148">
    <property type="entry name" value="fungal_TF_MHR"/>
    <property type="match status" value="1"/>
</dbReference>
<reference evidence="4" key="1">
    <citation type="journal article" date="2017" name="Genome Biol.">
        <title>Comparative genomics reveals high biological diversity and specific adaptations in the industrially and medically important fungal genus Aspergillus.</title>
        <authorList>
            <person name="de Vries R.P."/>
            <person name="Riley R."/>
            <person name="Wiebenga A."/>
            <person name="Aguilar-Osorio G."/>
            <person name="Amillis S."/>
            <person name="Uchima C.A."/>
            <person name="Anderluh G."/>
            <person name="Asadollahi M."/>
            <person name="Askin M."/>
            <person name="Barry K."/>
            <person name="Battaglia E."/>
            <person name="Bayram O."/>
            <person name="Benocci T."/>
            <person name="Braus-Stromeyer S.A."/>
            <person name="Caldana C."/>
            <person name="Canovas D."/>
            <person name="Cerqueira G.C."/>
            <person name="Chen F."/>
            <person name="Chen W."/>
            <person name="Choi C."/>
            <person name="Clum A."/>
            <person name="Dos Santos R.A."/>
            <person name="Damasio A.R."/>
            <person name="Diallinas G."/>
            <person name="Emri T."/>
            <person name="Fekete E."/>
            <person name="Flipphi M."/>
            <person name="Freyberg S."/>
            <person name="Gallo A."/>
            <person name="Gournas C."/>
            <person name="Habgood R."/>
            <person name="Hainaut M."/>
            <person name="Harispe M.L."/>
            <person name="Henrissat B."/>
            <person name="Hilden K.S."/>
            <person name="Hope R."/>
            <person name="Hossain A."/>
            <person name="Karabika E."/>
            <person name="Karaffa L."/>
            <person name="Karanyi Z."/>
            <person name="Krasevec N."/>
            <person name="Kuo A."/>
            <person name="Kusch H."/>
            <person name="LaButti K."/>
            <person name="Lagendijk E.L."/>
            <person name="Lapidus A."/>
            <person name="Levasseur A."/>
            <person name="Lindquist E."/>
            <person name="Lipzen A."/>
            <person name="Logrieco A.F."/>
            <person name="MacCabe A."/>
            <person name="Maekelae M.R."/>
            <person name="Malavazi I."/>
            <person name="Melin P."/>
            <person name="Meyer V."/>
            <person name="Mielnichuk N."/>
            <person name="Miskei M."/>
            <person name="Molnar A.P."/>
            <person name="Mule G."/>
            <person name="Ngan C.Y."/>
            <person name="Orejas M."/>
            <person name="Orosz E."/>
            <person name="Ouedraogo J.P."/>
            <person name="Overkamp K.M."/>
            <person name="Park H.-S."/>
            <person name="Perrone G."/>
            <person name="Piumi F."/>
            <person name="Punt P.J."/>
            <person name="Ram A.F."/>
            <person name="Ramon A."/>
            <person name="Rauscher S."/>
            <person name="Record E."/>
            <person name="Riano-Pachon D.M."/>
            <person name="Robert V."/>
            <person name="Roehrig J."/>
            <person name="Ruller R."/>
            <person name="Salamov A."/>
            <person name="Salih N.S."/>
            <person name="Samson R.A."/>
            <person name="Sandor E."/>
            <person name="Sanguinetti M."/>
            <person name="Schuetze T."/>
            <person name="Sepcic K."/>
            <person name="Shelest E."/>
            <person name="Sherlock G."/>
            <person name="Sophianopoulou V."/>
            <person name="Squina F.M."/>
            <person name="Sun H."/>
            <person name="Susca A."/>
            <person name="Todd R.B."/>
            <person name="Tsang A."/>
            <person name="Unkles S.E."/>
            <person name="van de Wiele N."/>
            <person name="van Rossen-Uffink D."/>
            <person name="Oliveira J.V."/>
            <person name="Vesth T.C."/>
            <person name="Visser J."/>
            <person name="Yu J.-H."/>
            <person name="Zhou M."/>
            <person name="Andersen M.R."/>
            <person name="Archer D.B."/>
            <person name="Baker S.E."/>
            <person name="Benoit I."/>
            <person name="Brakhage A.A."/>
            <person name="Braus G.H."/>
            <person name="Fischer R."/>
            <person name="Frisvad J.C."/>
            <person name="Goldman G.H."/>
            <person name="Houbraken J."/>
            <person name="Oakley B."/>
            <person name="Pocsi I."/>
            <person name="Scazzocchio C."/>
            <person name="Seiboth B."/>
            <person name="vanKuyk P.A."/>
            <person name="Wortman J."/>
            <person name="Dyer P.S."/>
            <person name="Grigoriev I.V."/>
        </authorList>
    </citation>
    <scope>NUCLEOTIDE SEQUENCE [LARGE SCALE GENOMIC DNA]</scope>
    <source>
        <strain evidence="4">DTO 134E9</strain>
    </source>
</reference>
<dbReference type="Proteomes" id="UP000184383">
    <property type="component" value="Unassembled WGS sequence"/>
</dbReference>
<keyword evidence="4" id="KW-1185">Reference proteome</keyword>
<dbReference type="PANTHER" id="PTHR37534">
    <property type="entry name" value="TRANSCRIPTIONAL ACTIVATOR PROTEIN UGA3"/>
    <property type="match status" value="1"/>
</dbReference>